<evidence type="ECO:0000256" key="3">
    <source>
        <dbReference type="ARBA" id="ARBA00011141"/>
    </source>
</evidence>
<keyword evidence="8" id="KW-0175">Coiled coil</keyword>
<comment type="caution">
    <text evidence="9">The sequence shown here is derived from an EMBL/GenBank/DDBJ whole genome shotgun (WGS) entry which is preliminary data.</text>
</comment>
<evidence type="ECO:0000256" key="2">
    <source>
        <dbReference type="ARBA" id="ARBA00010143"/>
    </source>
</evidence>
<keyword evidence="7" id="KW-0539">Nucleus</keyword>
<dbReference type="EMBL" id="PUHW01000012">
    <property type="protein sequence ID" value="KAG0690981.1"/>
    <property type="molecule type" value="Genomic_DNA"/>
</dbReference>
<dbReference type="GO" id="GO:0005656">
    <property type="term" value="C:nuclear pre-replicative complex"/>
    <property type="evidence" value="ECO:0007669"/>
    <property type="project" value="TreeGrafter"/>
</dbReference>
<dbReference type="Gene3D" id="2.130.10.10">
    <property type="entry name" value="YVTN repeat-like/Quinoprotein amine dehydrogenase"/>
    <property type="match status" value="1"/>
</dbReference>
<gene>
    <name evidence="9" type="ORF">C6P40_000479</name>
</gene>
<comment type="subunit">
    <text evidence="3 7">Component of the RIX1 complex, composed of IPI1, RIX1/IPI2 and IPI3 in a 1:2:2 stoichiometry. The complex interacts (via RIX1) with MDN1 (via its hexameric AAA ATPase ring) and the pre-60S ribosome particles.</text>
</comment>
<dbReference type="Proteomes" id="UP000697127">
    <property type="component" value="Unassembled WGS sequence"/>
</dbReference>
<comment type="subcellular location">
    <subcellularLocation>
        <location evidence="7">Nucleus</location>
    </subcellularLocation>
</comment>
<comment type="function">
    <text evidence="1 7">Component of the RIX1 complex required for processing of ITS2 sequences from 35S pre-rRNA.</text>
</comment>
<evidence type="ECO:0000256" key="6">
    <source>
        <dbReference type="ARBA" id="ARBA00026229"/>
    </source>
</evidence>
<dbReference type="SUPFAM" id="SSF50978">
    <property type="entry name" value="WD40 repeat-like"/>
    <property type="match status" value="1"/>
</dbReference>
<dbReference type="InterPro" id="IPR015943">
    <property type="entry name" value="WD40/YVTN_repeat-like_dom_sf"/>
</dbReference>
<evidence type="ECO:0000256" key="7">
    <source>
        <dbReference type="RuleBase" id="RU369067"/>
    </source>
</evidence>
<dbReference type="InterPro" id="IPR045227">
    <property type="entry name" value="WDR18/Ipi3/RID3"/>
</dbReference>
<dbReference type="Pfam" id="PF00400">
    <property type="entry name" value="WD40"/>
    <property type="match status" value="1"/>
</dbReference>
<evidence type="ECO:0000256" key="4">
    <source>
        <dbReference type="ARBA" id="ARBA00022574"/>
    </source>
</evidence>
<dbReference type="SMART" id="SM00320">
    <property type="entry name" value="WD40"/>
    <property type="match status" value="4"/>
</dbReference>
<proteinExistence type="inferred from homology"/>
<evidence type="ECO:0000256" key="5">
    <source>
        <dbReference type="ARBA" id="ARBA00022737"/>
    </source>
</evidence>
<evidence type="ECO:0000313" key="9">
    <source>
        <dbReference type="EMBL" id="KAG0690981.1"/>
    </source>
</evidence>
<sequence length="493" mass="55161">MDELIYYNAMGKPEDKKNLTSFAYLSSLHTTKIYHQYKQSPSSANGSVNLAIGNGSHLLVALPDKPILHVYLYGKESPEQIIPLPEILTSLTCYRDDNFEVPTLLLGGSISGRLYVWSLNSGLLLTVKQSHYQPLTHIVSHSGFIATGSKDSRIIIHSINSLFMNNISEDNDNNNEKPFAIITDHTLPITSLHFNKGLNNDIKLISSSLDSTVRIYSLTSNIELLTTIVSTNPITALAIDPAFRALYLGMSNGQIRSVDLFKINPKNKIIEAVGGLGKIITLKPDIDYNETFNCHEDQYKAIDENKVSITQLKVSFDGTLLVSGDDKGALFVIDITTKQIRKKLKELVGPISNIELWSINVNDKKFENQSGVDKTLMRTIPVLKRSIVETNDLVNEKLIMKLKDTKGKDELTPIYNFSKWIDNVQNEEKVFANFSGVDSETLGSNGNGFFINIDRTTIKDLKQELENKDAAFKSLKKQYDDLLAEYMESSKNI</sequence>
<dbReference type="OrthoDB" id="756370at2759"/>
<dbReference type="PANTHER" id="PTHR18763:SF0">
    <property type="entry name" value="WD REPEAT-CONTAINING PROTEIN 18"/>
    <property type="match status" value="1"/>
</dbReference>
<keyword evidence="10" id="KW-1185">Reference proteome</keyword>
<dbReference type="GO" id="GO:0006261">
    <property type="term" value="P:DNA-templated DNA replication"/>
    <property type="evidence" value="ECO:0007669"/>
    <property type="project" value="TreeGrafter"/>
</dbReference>
<name>A0A9P6WPQ3_9ASCO</name>
<keyword evidence="7" id="KW-0698">rRNA processing</keyword>
<evidence type="ECO:0000256" key="1">
    <source>
        <dbReference type="ARBA" id="ARBA00002355"/>
    </source>
</evidence>
<dbReference type="AlphaFoldDB" id="A0A9P6WPQ3"/>
<evidence type="ECO:0000256" key="8">
    <source>
        <dbReference type="SAM" id="Coils"/>
    </source>
</evidence>
<reference evidence="9" key="1">
    <citation type="submission" date="2020-11" db="EMBL/GenBank/DDBJ databases">
        <title>Kefir isolates.</title>
        <authorList>
            <person name="Marcisauskas S."/>
            <person name="Kim Y."/>
            <person name="Blasche S."/>
        </authorList>
    </citation>
    <scope>NUCLEOTIDE SEQUENCE</scope>
    <source>
        <strain evidence="9">Olga-1</strain>
    </source>
</reference>
<evidence type="ECO:0000313" key="10">
    <source>
        <dbReference type="Proteomes" id="UP000697127"/>
    </source>
</evidence>
<feature type="coiled-coil region" evidence="8">
    <location>
        <begin position="458"/>
        <end position="492"/>
    </location>
</feature>
<dbReference type="PANTHER" id="PTHR18763">
    <property type="entry name" value="WD-REPEAT PROTEIN 18"/>
    <property type="match status" value="1"/>
</dbReference>
<keyword evidence="4 7" id="KW-0853">WD repeat</keyword>
<dbReference type="InterPro" id="IPR001680">
    <property type="entry name" value="WD40_rpt"/>
</dbReference>
<dbReference type="GO" id="GO:0120330">
    <property type="term" value="C:rixosome complex"/>
    <property type="evidence" value="ECO:0007669"/>
    <property type="project" value="UniProtKB-UniRule"/>
</dbReference>
<keyword evidence="5" id="KW-0677">Repeat</keyword>
<dbReference type="InterPro" id="IPR036322">
    <property type="entry name" value="WD40_repeat_dom_sf"/>
</dbReference>
<accession>A0A9P6WPQ3</accession>
<dbReference type="GO" id="GO:0006364">
    <property type="term" value="P:rRNA processing"/>
    <property type="evidence" value="ECO:0007669"/>
    <property type="project" value="UniProtKB-UniRule"/>
</dbReference>
<protein>
    <recommendedName>
        <fullName evidence="6 7">Pre-rRNA-processing protein IPI3</fullName>
    </recommendedName>
</protein>
<comment type="similarity">
    <text evidence="2 7">Belongs to the WD repeat IPI3/WDR18 family.</text>
</comment>
<organism evidence="9 10">
    <name type="scientific">Pichia californica</name>
    <dbReference type="NCBI Taxonomy" id="460514"/>
    <lineage>
        <taxon>Eukaryota</taxon>
        <taxon>Fungi</taxon>
        <taxon>Dikarya</taxon>
        <taxon>Ascomycota</taxon>
        <taxon>Saccharomycotina</taxon>
        <taxon>Pichiomycetes</taxon>
        <taxon>Pichiales</taxon>
        <taxon>Pichiaceae</taxon>
        <taxon>Pichia</taxon>
    </lineage>
</organism>